<evidence type="ECO:0000256" key="5">
    <source>
        <dbReference type="ARBA" id="ARBA00023136"/>
    </source>
</evidence>
<evidence type="ECO:0000256" key="2">
    <source>
        <dbReference type="ARBA" id="ARBA00022475"/>
    </source>
</evidence>
<feature type="compositionally biased region" description="Basic and acidic residues" evidence="7">
    <location>
        <begin position="404"/>
        <end position="419"/>
    </location>
</feature>
<evidence type="ECO:0000256" key="8">
    <source>
        <dbReference type="SAM" id="Phobius"/>
    </source>
</evidence>
<feature type="transmembrane region" description="Helical" evidence="8">
    <location>
        <begin position="432"/>
        <end position="452"/>
    </location>
</feature>
<keyword evidence="11" id="KW-1185">Reference proteome</keyword>
<protein>
    <recommendedName>
        <fullName evidence="9">Integral membrane bound transporter domain-containing protein</fullName>
    </recommendedName>
</protein>
<keyword evidence="5 8" id="KW-0472">Membrane</keyword>
<dbReference type="Proteomes" id="UP001321486">
    <property type="component" value="Chromosome"/>
</dbReference>
<dbReference type="RefSeq" id="WP_286344138.1">
    <property type="nucleotide sequence ID" value="NZ_AP027732.1"/>
</dbReference>
<dbReference type="PANTHER" id="PTHR30509:SF9">
    <property type="entry name" value="MULTIDRUG RESISTANCE PROTEIN MDTO"/>
    <property type="match status" value="1"/>
</dbReference>
<evidence type="ECO:0000256" key="1">
    <source>
        <dbReference type="ARBA" id="ARBA00004651"/>
    </source>
</evidence>
<comment type="subcellular location">
    <subcellularLocation>
        <location evidence="1">Cell membrane</location>
        <topology evidence="1">Multi-pass membrane protein</topology>
    </subcellularLocation>
</comment>
<keyword evidence="2" id="KW-1003">Cell membrane</keyword>
<evidence type="ECO:0000313" key="11">
    <source>
        <dbReference type="Proteomes" id="UP001321486"/>
    </source>
</evidence>
<feature type="transmembrane region" description="Helical" evidence="8">
    <location>
        <begin position="458"/>
        <end position="476"/>
    </location>
</feature>
<feature type="transmembrane region" description="Helical" evidence="8">
    <location>
        <begin position="55"/>
        <end position="87"/>
    </location>
</feature>
<comment type="similarity">
    <text evidence="6">Belongs to the YccS/YhfK family.</text>
</comment>
<keyword evidence="4 8" id="KW-1133">Transmembrane helix</keyword>
<evidence type="ECO:0000256" key="4">
    <source>
        <dbReference type="ARBA" id="ARBA00022989"/>
    </source>
</evidence>
<dbReference type="PANTHER" id="PTHR30509">
    <property type="entry name" value="P-HYDROXYBENZOIC ACID EFFLUX PUMP SUBUNIT-RELATED"/>
    <property type="match status" value="1"/>
</dbReference>
<dbReference type="EMBL" id="AP027732">
    <property type="protein sequence ID" value="BDZ51359.1"/>
    <property type="molecule type" value="Genomic_DNA"/>
</dbReference>
<evidence type="ECO:0000259" key="9">
    <source>
        <dbReference type="Pfam" id="PF13515"/>
    </source>
</evidence>
<organism evidence="10 11">
    <name type="scientific">Frondihabitans sucicola</name>
    <dbReference type="NCBI Taxonomy" id="1268041"/>
    <lineage>
        <taxon>Bacteria</taxon>
        <taxon>Bacillati</taxon>
        <taxon>Actinomycetota</taxon>
        <taxon>Actinomycetes</taxon>
        <taxon>Micrococcales</taxon>
        <taxon>Microbacteriaceae</taxon>
        <taxon>Frondihabitans</taxon>
    </lineage>
</organism>
<evidence type="ECO:0000256" key="6">
    <source>
        <dbReference type="ARBA" id="ARBA00043993"/>
    </source>
</evidence>
<name>A0ABM8GSE0_9MICO</name>
<feature type="region of interest" description="Disordered" evidence="7">
    <location>
        <begin position="385"/>
        <end position="424"/>
    </location>
</feature>
<proteinExistence type="inferred from homology"/>
<feature type="transmembrane region" description="Helical" evidence="8">
    <location>
        <begin position="124"/>
        <end position="143"/>
    </location>
</feature>
<dbReference type="Pfam" id="PF13515">
    <property type="entry name" value="FUSC_2"/>
    <property type="match status" value="1"/>
</dbReference>
<keyword evidence="3 8" id="KW-0812">Transmembrane</keyword>
<feature type="transmembrane region" description="Helical" evidence="8">
    <location>
        <begin position="531"/>
        <end position="556"/>
    </location>
</feature>
<sequence length="786" mass="82908">MAVDTSTTAIPVGETSFARVRRTVTRPIRRAIRFVATSDPDLSRLRSASTTITCLVVVAVILFGLAAITGLSAAGAIPGLILTMLACNAIREPRAKPRAVSILLLVPSSIAAVTIASLTHDVPLVADVVFVAIAMAAVFVRVIGQRGVSIGMVGFMSYFIAIFTKVDVAELPVVACAVTIAALVVITLRYLLRPRHPDRDLRRLLRALGVRAGRVLDVIDDGVRAGGIDEKLHRSVTSRLAASSSTAAGAEQVLDTADHPLVGGISNDELSVRIFDFQLMLERLHSIVRRVLLDHSMTDDQRSQLSTRLRELRRAVHSPVRLTRSVDEVRPSSGPAAPLTSAVPIASGHGAHVSVGGVSDSDERLEALARVIRFGFSSWQGIVARGPDGDSSQAAETVDDLDDLERSDPAENDDARGDGSEPPSRLAALPQLARTAVQVGLAAALAIAAGTALSSTRWFWAVIAAFVVYVGTSTRGEILSKGWLRVVGTLGGVVLGVLIAGVVGGNLVVSIALIVVCLFLGFYFMQVSSMWMIFGVTTMLALLYGLLGEFSIGLLLTRLEETAAGAGIGILVSYVVFPNSTRDAMRTRTRAFLDALSSSLETAVQRLTLPTPRAEAVVAAPDDARALRDTFLALTTTSKPVTQGWAGVSNRSGTRRTLVILGACEYHGRALTRLADGAVGAADTVSLQDALARAVDAVQADIDAFVSALESKMTEVTFHPAGDVIDLLEDHADLDGSRSHRSLVGFARHLHAIDQALCGRGAELGATLEPLQAAEQDPAAAEAASD</sequence>
<feature type="transmembrane region" description="Helical" evidence="8">
    <location>
        <begin position="507"/>
        <end position="524"/>
    </location>
</feature>
<reference evidence="11" key="1">
    <citation type="journal article" date="2019" name="Int. J. Syst. Evol. Microbiol.">
        <title>The Global Catalogue of Microorganisms (GCM) 10K type strain sequencing project: providing services to taxonomists for standard genome sequencing and annotation.</title>
        <authorList>
            <consortium name="The Broad Institute Genomics Platform"/>
            <consortium name="The Broad Institute Genome Sequencing Center for Infectious Disease"/>
            <person name="Wu L."/>
            <person name="Ma J."/>
        </authorList>
    </citation>
    <scope>NUCLEOTIDE SEQUENCE [LARGE SCALE GENOMIC DNA]</scope>
    <source>
        <strain evidence="11">NBRC 108728</strain>
    </source>
</reference>
<dbReference type="InterPro" id="IPR049453">
    <property type="entry name" value="Memb_transporter_dom"/>
</dbReference>
<feature type="transmembrane region" description="Helical" evidence="8">
    <location>
        <begin position="483"/>
        <end position="501"/>
    </location>
</feature>
<feature type="transmembrane region" description="Helical" evidence="8">
    <location>
        <begin position="99"/>
        <end position="118"/>
    </location>
</feature>
<feature type="transmembrane region" description="Helical" evidence="8">
    <location>
        <begin position="562"/>
        <end position="580"/>
    </location>
</feature>
<feature type="transmembrane region" description="Helical" evidence="8">
    <location>
        <begin position="150"/>
        <end position="166"/>
    </location>
</feature>
<gene>
    <name evidence="10" type="ORF">GCM10025867_36000</name>
</gene>
<evidence type="ECO:0000313" key="10">
    <source>
        <dbReference type="EMBL" id="BDZ51359.1"/>
    </source>
</evidence>
<feature type="transmembrane region" description="Helical" evidence="8">
    <location>
        <begin position="172"/>
        <end position="192"/>
    </location>
</feature>
<accession>A0ABM8GSE0</accession>
<feature type="domain" description="Integral membrane bound transporter" evidence="9">
    <location>
        <begin position="445"/>
        <end position="572"/>
    </location>
</feature>
<evidence type="ECO:0000256" key="3">
    <source>
        <dbReference type="ARBA" id="ARBA00022692"/>
    </source>
</evidence>
<evidence type="ECO:0000256" key="7">
    <source>
        <dbReference type="SAM" id="MobiDB-lite"/>
    </source>
</evidence>